<organism evidence="1">
    <name type="scientific">marine sediment metagenome</name>
    <dbReference type="NCBI Taxonomy" id="412755"/>
    <lineage>
        <taxon>unclassified sequences</taxon>
        <taxon>metagenomes</taxon>
        <taxon>ecological metagenomes</taxon>
    </lineage>
</organism>
<dbReference type="NCBIfam" id="TIGR02122">
    <property type="entry name" value="TRAP_TAXI"/>
    <property type="match status" value="1"/>
</dbReference>
<dbReference type="PANTHER" id="PTHR42941:SF1">
    <property type="entry name" value="SLL1037 PROTEIN"/>
    <property type="match status" value="1"/>
</dbReference>
<protein>
    <submittedName>
        <fullName evidence="1">Uncharacterized protein</fullName>
    </submittedName>
</protein>
<evidence type="ECO:0000313" key="1">
    <source>
        <dbReference type="EMBL" id="GAJ22029.1"/>
    </source>
</evidence>
<gene>
    <name evidence="1" type="ORF">S12H4_55579</name>
</gene>
<comment type="caution">
    <text evidence="1">The sequence shown here is derived from an EMBL/GenBank/DDBJ whole genome shotgun (WGS) entry which is preliminary data.</text>
</comment>
<proteinExistence type="predicted"/>
<dbReference type="Gene3D" id="3.40.190.10">
    <property type="entry name" value="Periplasmic binding protein-like II"/>
    <property type="match status" value="1"/>
</dbReference>
<dbReference type="EMBL" id="BARW01035668">
    <property type="protein sequence ID" value="GAJ22029.1"/>
    <property type="molecule type" value="Genomic_DNA"/>
</dbReference>
<feature type="non-terminal residue" evidence="1">
    <location>
        <position position="1"/>
    </location>
</feature>
<dbReference type="AlphaFoldDB" id="X1UX44"/>
<dbReference type="Pfam" id="PF16868">
    <property type="entry name" value="NMT1_3"/>
    <property type="match status" value="1"/>
</dbReference>
<sequence>DAVLFATGVGGGVISEAFSTMDVRFLRIKDSLVEGIKRLHPYHAEGIIRAGTYEGQEEDVRVIGDVMTVEVRRDVPEDVVYRATKITWDHVKDGSLATVSRAFSEWTLSPQIEQVTGSPLHPGARKFYEENGVEIK</sequence>
<dbReference type="InterPro" id="IPR011852">
    <property type="entry name" value="TRAP_TAXI"/>
</dbReference>
<accession>X1UX44</accession>
<name>X1UX44_9ZZZZ</name>
<dbReference type="PANTHER" id="PTHR42941">
    <property type="entry name" value="SLL1037 PROTEIN"/>
    <property type="match status" value="1"/>
</dbReference>
<dbReference type="SUPFAM" id="SSF53850">
    <property type="entry name" value="Periplasmic binding protein-like II"/>
    <property type="match status" value="1"/>
</dbReference>
<reference evidence="1" key="1">
    <citation type="journal article" date="2014" name="Front. Microbiol.">
        <title>High frequency of phylogenetically diverse reductive dehalogenase-homologous genes in deep subseafloor sedimentary metagenomes.</title>
        <authorList>
            <person name="Kawai M."/>
            <person name="Futagami T."/>
            <person name="Toyoda A."/>
            <person name="Takaki Y."/>
            <person name="Nishi S."/>
            <person name="Hori S."/>
            <person name="Arai W."/>
            <person name="Tsubouchi T."/>
            <person name="Morono Y."/>
            <person name="Uchiyama I."/>
            <person name="Ito T."/>
            <person name="Fujiyama A."/>
            <person name="Inagaki F."/>
            <person name="Takami H."/>
        </authorList>
    </citation>
    <scope>NUCLEOTIDE SEQUENCE</scope>
    <source>
        <strain evidence="1">Expedition CK06-06</strain>
    </source>
</reference>